<dbReference type="STRING" id="1231391.GCA_000308195_01092"/>
<dbReference type="Pfam" id="PF12796">
    <property type="entry name" value="Ank_2"/>
    <property type="match status" value="1"/>
</dbReference>
<evidence type="ECO:0000313" key="6">
    <source>
        <dbReference type="EMBL" id="PVY61175.1"/>
    </source>
</evidence>
<dbReference type="PRINTS" id="PR01415">
    <property type="entry name" value="ANKYRIN"/>
</dbReference>
<dbReference type="PROSITE" id="PS50088">
    <property type="entry name" value="ANK_REPEAT"/>
    <property type="match status" value="2"/>
</dbReference>
<comment type="caution">
    <text evidence="6">The sequence shown here is derived from an EMBL/GenBank/DDBJ whole genome shotgun (WGS) entry which is preliminary data.</text>
</comment>
<dbReference type="SMART" id="SM00248">
    <property type="entry name" value="ANK"/>
    <property type="match status" value="4"/>
</dbReference>
<dbReference type="SUPFAM" id="SSF48403">
    <property type="entry name" value="Ankyrin repeat"/>
    <property type="match status" value="1"/>
</dbReference>
<dbReference type="PROSITE" id="PS50297">
    <property type="entry name" value="ANK_REP_REGION"/>
    <property type="match status" value="2"/>
</dbReference>
<dbReference type="PANTHER" id="PTHR24198:SF165">
    <property type="entry name" value="ANKYRIN REPEAT-CONTAINING PROTEIN-RELATED"/>
    <property type="match status" value="1"/>
</dbReference>
<evidence type="ECO:0000256" key="5">
    <source>
        <dbReference type="SAM" id="SignalP"/>
    </source>
</evidence>
<evidence type="ECO:0000256" key="1">
    <source>
        <dbReference type="ARBA" id="ARBA00022737"/>
    </source>
</evidence>
<reference evidence="6 7" key="1">
    <citation type="submission" date="2018-04" db="EMBL/GenBank/DDBJ databases">
        <title>Genomic Encyclopedia of Type Strains, Phase IV (KMG-IV): sequencing the most valuable type-strain genomes for metagenomic binning, comparative biology and taxonomic classification.</title>
        <authorList>
            <person name="Goeker M."/>
        </authorList>
    </citation>
    <scope>NUCLEOTIDE SEQUENCE [LARGE SCALE GENOMIC DNA]</scope>
    <source>
        <strain evidence="6 7">DSM 10065</strain>
    </source>
</reference>
<organism evidence="6 7">
    <name type="scientific">Pusillimonas noertemannii</name>
    <dbReference type="NCBI Taxonomy" id="305977"/>
    <lineage>
        <taxon>Bacteria</taxon>
        <taxon>Pseudomonadati</taxon>
        <taxon>Pseudomonadota</taxon>
        <taxon>Betaproteobacteria</taxon>
        <taxon>Burkholderiales</taxon>
        <taxon>Alcaligenaceae</taxon>
        <taxon>Pusillimonas</taxon>
    </lineage>
</organism>
<feature type="repeat" description="ANK" evidence="3">
    <location>
        <begin position="152"/>
        <end position="184"/>
    </location>
</feature>
<feature type="region of interest" description="Disordered" evidence="4">
    <location>
        <begin position="214"/>
        <end position="291"/>
    </location>
</feature>
<feature type="chain" id="PRO_5015620510" evidence="5">
    <location>
        <begin position="23"/>
        <end position="291"/>
    </location>
</feature>
<dbReference type="Gene3D" id="1.25.40.20">
    <property type="entry name" value="Ankyrin repeat-containing domain"/>
    <property type="match status" value="1"/>
</dbReference>
<dbReference type="InterPro" id="IPR002110">
    <property type="entry name" value="Ankyrin_rpt"/>
</dbReference>
<evidence type="ECO:0000313" key="7">
    <source>
        <dbReference type="Proteomes" id="UP000246145"/>
    </source>
</evidence>
<feature type="compositionally biased region" description="Low complexity" evidence="4">
    <location>
        <begin position="216"/>
        <end position="237"/>
    </location>
</feature>
<keyword evidence="7" id="KW-1185">Reference proteome</keyword>
<dbReference type="PANTHER" id="PTHR24198">
    <property type="entry name" value="ANKYRIN REPEAT AND PROTEIN KINASE DOMAIN-CONTAINING PROTEIN"/>
    <property type="match status" value="1"/>
</dbReference>
<feature type="compositionally biased region" description="Low complexity" evidence="4">
    <location>
        <begin position="258"/>
        <end position="269"/>
    </location>
</feature>
<evidence type="ECO:0000256" key="2">
    <source>
        <dbReference type="ARBA" id="ARBA00023043"/>
    </source>
</evidence>
<feature type="signal peptide" evidence="5">
    <location>
        <begin position="1"/>
        <end position="22"/>
    </location>
</feature>
<keyword evidence="2 3" id="KW-0040">ANK repeat</keyword>
<evidence type="ECO:0000256" key="4">
    <source>
        <dbReference type="SAM" id="MobiDB-lite"/>
    </source>
</evidence>
<gene>
    <name evidence="6" type="ORF">C7440_2725</name>
</gene>
<dbReference type="OrthoDB" id="198309at2"/>
<name>A0A2U1CJK8_9BURK</name>
<keyword evidence="5" id="KW-0732">Signal</keyword>
<protein>
    <submittedName>
        <fullName evidence="6">Uncharacterized protein</fullName>
    </submittedName>
</protein>
<sequence length="291" mass="31062">MNNSLKTIFAAIILAFSTQAMAASADWWVDITNDRVDQIKSQLAMGEDPNAVSKEGQPSIMQAIQDGAWDVYDLLVRHRNINVNAVNAHDETPLMYLAVVGQTKRAAALIKKGAEVNRLGWTPLHYAASKGHADTVKLLLANKAMVNAPSPDGTSPLMMAAYAGSEEVVRILLNAGADVTARNLRGEDAAVWARRKHEARLAAQLDELTQKTLKQRGVASRGGAAAASASASQPSGRVQPNDAAKAPLPSGGQGGNRQQGNAQAAGSAQEDSGSTSRYFDLDRFERDDDRF</sequence>
<evidence type="ECO:0000256" key="3">
    <source>
        <dbReference type="PROSITE-ProRule" id="PRU00023"/>
    </source>
</evidence>
<dbReference type="InterPro" id="IPR036770">
    <property type="entry name" value="Ankyrin_rpt-contain_sf"/>
</dbReference>
<accession>A0A2U1CJK8</accession>
<dbReference type="AlphaFoldDB" id="A0A2U1CJK8"/>
<feature type="repeat" description="ANK" evidence="3">
    <location>
        <begin position="119"/>
        <end position="151"/>
    </location>
</feature>
<proteinExistence type="predicted"/>
<dbReference type="EMBL" id="QEKO01000004">
    <property type="protein sequence ID" value="PVY61175.1"/>
    <property type="molecule type" value="Genomic_DNA"/>
</dbReference>
<keyword evidence="1" id="KW-0677">Repeat</keyword>
<feature type="compositionally biased region" description="Basic and acidic residues" evidence="4">
    <location>
        <begin position="279"/>
        <end position="291"/>
    </location>
</feature>
<dbReference type="Proteomes" id="UP000246145">
    <property type="component" value="Unassembled WGS sequence"/>
</dbReference>